<dbReference type="UniPathway" id="UPA00075">
    <property type="reaction ID" value="UER00335"/>
</dbReference>
<evidence type="ECO:0000256" key="1">
    <source>
        <dbReference type="ARBA" id="ARBA00011738"/>
    </source>
</evidence>
<dbReference type="GO" id="GO:0005737">
    <property type="term" value="C:cytoplasm"/>
    <property type="evidence" value="ECO:0007669"/>
    <property type="project" value="UniProtKB-SubCell"/>
</dbReference>
<organism evidence="13 14">
    <name type="scientific">Oryzias melastigma</name>
    <name type="common">Marine medaka</name>
    <dbReference type="NCBI Taxonomy" id="30732"/>
    <lineage>
        <taxon>Eukaryota</taxon>
        <taxon>Metazoa</taxon>
        <taxon>Chordata</taxon>
        <taxon>Craniata</taxon>
        <taxon>Vertebrata</taxon>
        <taxon>Euteleostomi</taxon>
        <taxon>Actinopterygii</taxon>
        <taxon>Neopterygii</taxon>
        <taxon>Teleostei</taxon>
        <taxon>Neoteleostei</taxon>
        <taxon>Acanthomorphata</taxon>
        <taxon>Ovalentaria</taxon>
        <taxon>Atherinomorphae</taxon>
        <taxon>Beloniformes</taxon>
        <taxon>Adrianichthyidae</taxon>
        <taxon>Oryziinae</taxon>
        <taxon>Oryzias</taxon>
    </lineage>
</organism>
<feature type="binding site" evidence="9">
    <location>
        <position position="213"/>
    </location>
    <ligand>
        <name>IMP</name>
        <dbReference type="ChEBI" id="CHEBI:58053"/>
    </ligand>
</feature>
<evidence type="ECO:0000256" key="2">
    <source>
        <dbReference type="ARBA" id="ARBA00022598"/>
    </source>
</evidence>
<dbReference type="FunFam" id="3.90.170.10:FF:000001">
    <property type="entry name" value="Adenylosuccinate synthetase"/>
    <property type="match status" value="1"/>
</dbReference>
<dbReference type="InterPro" id="IPR027417">
    <property type="entry name" value="P-loop_NTPase"/>
</dbReference>
<feature type="binding site" evidence="9">
    <location>
        <begin position="288"/>
        <end position="294"/>
    </location>
    <ligand>
        <name>substrate</name>
    </ligand>
</feature>
<keyword evidence="3 9" id="KW-0479">Metal-binding</keyword>
<comment type="subcellular location">
    <subcellularLocation>
        <location evidence="9">Cytoplasm</location>
    </subcellularLocation>
</comment>
<feature type="active site" description="Proton acceptor" evidence="9">
    <location>
        <position position="42"/>
    </location>
</feature>
<dbReference type="InterPro" id="IPR042111">
    <property type="entry name" value="Adenylosuccinate_synth_dom3"/>
</dbReference>
<dbReference type="Gene3D" id="3.40.440.10">
    <property type="entry name" value="Adenylosuccinate Synthetase, subunit A, domain 1"/>
    <property type="match status" value="1"/>
</dbReference>
<dbReference type="GO" id="GO:0048741">
    <property type="term" value="P:skeletal muscle fiber development"/>
    <property type="evidence" value="ECO:0007669"/>
    <property type="project" value="Ensembl"/>
</dbReference>
<feature type="binding site" evidence="9">
    <location>
        <position position="42"/>
    </location>
    <ligand>
        <name>Mg(2+)</name>
        <dbReference type="ChEBI" id="CHEBI:18420"/>
    </ligand>
</feature>
<dbReference type="Ensembl" id="ENSOMET00000025370.1">
    <property type="protein sequence ID" value="ENSOMEP00000016806.1"/>
    <property type="gene ID" value="ENSOMEG00000018465.1"/>
</dbReference>
<feature type="active site" description="Proton donor" evidence="9">
    <location>
        <position position="70"/>
    </location>
</feature>
<comment type="subunit">
    <text evidence="1 9">Homodimer.</text>
</comment>
<comment type="similarity">
    <text evidence="9 11">Belongs to the adenylosuccinate synthetase family.</text>
</comment>
<name>A0A3B3CGV0_ORYME</name>
<evidence type="ECO:0000256" key="12">
    <source>
        <dbReference type="SAM" id="MobiDB-lite"/>
    </source>
</evidence>
<evidence type="ECO:0000313" key="14">
    <source>
        <dbReference type="Proteomes" id="UP000261560"/>
    </source>
</evidence>
<dbReference type="GO" id="GO:0005525">
    <property type="term" value="F:GTP binding"/>
    <property type="evidence" value="ECO:0007669"/>
    <property type="project" value="UniProtKB-UniRule"/>
</dbReference>
<dbReference type="PROSITE" id="PS00513">
    <property type="entry name" value="ADENYLOSUCCIN_SYN_2"/>
    <property type="match status" value="1"/>
</dbReference>
<evidence type="ECO:0000256" key="3">
    <source>
        <dbReference type="ARBA" id="ARBA00022723"/>
    </source>
</evidence>
<keyword evidence="6 9" id="KW-0460">Magnesium</keyword>
<dbReference type="CDD" id="cd03108">
    <property type="entry name" value="AdSS"/>
    <property type="match status" value="1"/>
</dbReference>
<keyword evidence="9" id="KW-0963">Cytoplasm</keyword>
<keyword evidence="14" id="KW-1185">Reference proteome</keyword>
<feature type="active site" evidence="10">
    <location>
        <position position="131"/>
    </location>
</feature>
<dbReference type="HAMAP" id="MF_00011">
    <property type="entry name" value="Adenylosucc_synth"/>
    <property type="match status" value="1"/>
</dbReference>
<feature type="binding site" evidence="9">
    <location>
        <begin position="42"/>
        <end position="45"/>
    </location>
    <ligand>
        <name>IMP</name>
        <dbReference type="ChEBI" id="CHEBI:58053"/>
    </ligand>
</feature>
<dbReference type="SMART" id="SM00788">
    <property type="entry name" value="Adenylsucc_synt"/>
    <property type="match status" value="1"/>
</dbReference>
<dbReference type="GO" id="GO:0000287">
    <property type="term" value="F:magnesium ion binding"/>
    <property type="evidence" value="ECO:0007669"/>
    <property type="project" value="UniProtKB-UniRule"/>
</dbReference>
<dbReference type="PROSITE" id="PS01266">
    <property type="entry name" value="ADENYLOSUCCIN_SYN_1"/>
    <property type="match status" value="1"/>
</dbReference>
<dbReference type="Proteomes" id="UP000261560">
    <property type="component" value="Unplaced"/>
</dbReference>
<feature type="binding site" evidence="9">
    <location>
        <position position="294"/>
    </location>
    <ligand>
        <name>GTP</name>
        <dbReference type="ChEBI" id="CHEBI:37565"/>
    </ligand>
</feature>
<feature type="binding site" evidence="9">
    <location>
        <begin position="402"/>
        <end position="404"/>
    </location>
    <ligand>
        <name>GTP</name>
        <dbReference type="ChEBI" id="CHEBI:37565"/>
    </ligand>
</feature>
<proteinExistence type="inferred from homology"/>
<keyword evidence="2 9" id="KW-0436">Ligase</keyword>
<evidence type="ECO:0000256" key="4">
    <source>
        <dbReference type="ARBA" id="ARBA00022741"/>
    </source>
</evidence>
<evidence type="ECO:0000256" key="9">
    <source>
        <dbReference type="HAMAP-Rule" id="MF_03125"/>
    </source>
</evidence>
<feature type="binding site" evidence="9">
    <location>
        <position position="228"/>
    </location>
    <ligand>
        <name>IMP</name>
        <dbReference type="ChEBI" id="CHEBI:58053"/>
    </ligand>
</feature>
<dbReference type="PANTHER" id="PTHR11846:SF2">
    <property type="entry name" value="ADENYLOSUCCINATE SYNTHETASE ISOZYME 1"/>
    <property type="match status" value="1"/>
</dbReference>
<feature type="binding site" evidence="9">
    <location>
        <begin position="69"/>
        <end position="71"/>
    </location>
    <ligand>
        <name>GTP</name>
        <dbReference type="ChEBI" id="CHEBI:37565"/>
    </ligand>
</feature>
<feature type="binding site" evidence="9">
    <location>
        <position position="134"/>
    </location>
    <ligand>
        <name>IMP</name>
        <dbReference type="ChEBI" id="CHEBI:58053"/>
        <note>ligand shared between dimeric partners</note>
    </ligand>
</feature>
<feature type="binding site" evidence="9">
    <location>
        <position position="120"/>
    </location>
    <ligand>
        <name>IMP</name>
        <dbReference type="ChEBI" id="CHEBI:58053"/>
    </ligand>
</feature>
<feature type="binding site" evidence="9">
    <location>
        <begin position="67"/>
        <end position="70"/>
    </location>
    <ligand>
        <name>IMP</name>
        <dbReference type="ChEBI" id="CHEBI:58053"/>
    </ligand>
</feature>
<feature type="binding site" evidence="9">
    <location>
        <position position="292"/>
    </location>
    <ligand>
        <name>IMP</name>
        <dbReference type="ChEBI" id="CHEBI:58053"/>
    </ligand>
</feature>
<evidence type="ECO:0000256" key="5">
    <source>
        <dbReference type="ARBA" id="ARBA00022755"/>
    </source>
</evidence>
<sequence length="414" mass="45801">MSLSWSSKDHKTTNQSAGAGQKRLRNDAGNKVTVVLGAQWGDEGKGKVVDLLATEADIVCRCQGGNNAGHTVVVDGKEYFNIKRLIVSDRAHLVFDFHQVVDGLQETERQAQEGKNIGTTKKGIGPAYSSKASRTGLRVCDLLGDFKDFSTRFKNLVHQYQSMYPSLTADVEEQLKKLKEYAERLRPMVRDGVYYMYEALHGPPKKILVEGANAALLDIDFGTYPFVTSSNCTVGGACTGLGIPPMNIGDVFGVSKAYTTRVGIGAFPTEQLNAVGELLQTRGHEVGVTTGRKRRCGWLDLVIVRYAHMINGFTAIALTKLDILDVLDEIKVGVAYKLNGKRIPHFPANMDVLHKVEVEYETFPGWKTDTSAARKWNDLPVKAQNYIRFIENHIGVPIKWVGVGKSRECMIQMF</sequence>
<protein>
    <recommendedName>
        <fullName evidence="9 11">Adenylosuccinate synthetase</fullName>
        <shortName evidence="9">AMPSase</shortName>
        <shortName evidence="9">AdSS</shortName>
        <ecNumber evidence="9 11">6.3.4.4</ecNumber>
    </recommendedName>
    <alternativeName>
        <fullName evidence="9">IMP--aspartate ligase</fullName>
    </alternativeName>
</protein>
<dbReference type="GO" id="GO:0044208">
    <property type="term" value="P:'de novo' AMP biosynthetic process"/>
    <property type="evidence" value="ECO:0007669"/>
    <property type="project" value="UniProtKB-UniRule"/>
</dbReference>
<evidence type="ECO:0000256" key="8">
    <source>
        <dbReference type="ARBA" id="ARBA00050432"/>
    </source>
</evidence>
<keyword evidence="7 9" id="KW-0342">GTP-binding</keyword>
<dbReference type="GO" id="GO:0004019">
    <property type="term" value="F:adenylosuccinate synthase activity"/>
    <property type="evidence" value="ECO:0007669"/>
    <property type="project" value="UniProtKB-UniRule"/>
</dbReference>
<keyword evidence="4 9" id="KW-0547">Nucleotide-binding</keyword>
<dbReference type="Pfam" id="PF00709">
    <property type="entry name" value="Adenylsucc_synt"/>
    <property type="match status" value="2"/>
</dbReference>
<comment type="pathway">
    <text evidence="9 11">Purine metabolism; AMP biosynthesis via de novo pathway; AMP from IMP: step 1/2.</text>
</comment>
<evidence type="ECO:0000256" key="7">
    <source>
        <dbReference type="ARBA" id="ARBA00023134"/>
    </source>
</evidence>
<dbReference type="GO" id="GO:0046716">
    <property type="term" value="P:muscle cell cellular homeostasis"/>
    <property type="evidence" value="ECO:0007669"/>
    <property type="project" value="Ensembl"/>
</dbReference>
<dbReference type="InterPro" id="IPR042109">
    <property type="entry name" value="Adenylosuccinate_synth_dom1"/>
</dbReference>
<evidence type="ECO:0000256" key="10">
    <source>
        <dbReference type="PROSITE-ProRule" id="PRU10134"/>
    </source>
</evidence>
<reference evidence="13" key="1">
    <citation type="submission" date="2025-08" db="UniProtKB">
        <authorList>
            <consortium name="Ensembl"/>
        </authorList>
    </citation>
    <scope>IDENTIFICATION</scope>
</reference>
<dbReference type="PANTHER" id="PTHR11846">
    <property type="entry name" value="ADENYLOSUCCINATE SYNTHETASE"/>
    <property type="match status" value="1"/>
</dbReference>
<dbReference type="GeneTree" id="ENSGT00390000015553"/>
<dbReference type="FunFam" id="1.10.300.10:FF:000002">
    <property type="entry name" value="Adenylosuccinate synthetase, chloroplastic"/>
    <property type="match status" value="1"/>
</dbReference>
<dbReference type="GO" id="GO:0046040">
    <property type="term" value="P:IMP metabolic process"/>
    <property type="evidence" value="ECO:0007669"/>
    <property type="project" value="TreeGrafter"/>
</dbReference>
<dbReference type="Gene3D" id="3.90.170.10">
    <property type="entry name" value="Adenylosuccinate Synthetase, subunit A, domain 3"/>
    <property type="match status" value="1"/>
</dbReference>
<feature type="binding site" evidence="9">
    <location>
        <begin position="41"/>
        <end position="47"/>
    </location>
    <ligand>
        <name>GTP</name>
        <dbReference type="ChEBI" id="CHEBI:37565"/>
    </ligand>
</feature>
<evidence type="ECO:0000256" key="11">
    <source>
        <dbReference type="RuleBase" id="RU000520"/>
    </source>
</evidence>
<comment type="function">
    <text evidence="11">Plays an important role in the de novo pathway of purine nucleotide biosynthesis.</text>
</comment>
<evidence type="ECO:0000313" key="13">
    <source>
        <dbReference type="Ensembl" id="ENSOMEP00000016806.1"/>
    </source>
</evidence>
<dbReference type="InterPro" id="IPR018220">
    <property type="entry name" value="Adenylosuccin_syn_GTP-bd"/>
</dbReference>
<accession>A0A3B3CGV0</accession>
<feature type="binding site" evidence="9">
    <location>
        <begin position="320"/>
        <end position="322"/>
    </location>
    <ligand>
        <name>GTP</name>
        <dbReference type="ChEBI" id="CHEBI:37565"/>
    </ligand>
</feature>
<dbReference type="STRING" id="30732.ENSOMEP00000016806"/>
<feature type="region of interest" description="Disordered" evidence="12">
    <location>
        <begin position="1"/>
        <end position="24"/>
    </location>
</feature>
<dbReference type="EC" id="6.3.4.4" evidence="9 11"/>
<dbReference type="SUPFAM" id="SSF52540">
    <property type="entry name" value="P-loop containing nucleoside triphosphate hydrolases"/>
    <property type="match status" value="1"/>
</dbReference>
<keyword evidence="5 9" id="KW-0658">Purine biosynthesis</keyword>
<evidence type="ECO:0000256" key="6">
    <source>
        <dbReference type="ARBA" id="ARBA00022842"/>
    </source>
</evidence>
<comment type="function">
    <text evidence="9">Plays an important role in the de novo pathway and in the salvage pathway of purine nucleotide biosynthesis. Catalyzes the first commited step in the biosynthesis of AMP from IMP.</text>
</comment>
<dbReference type="Gene3D" id="1.10.300.10">
    <property type="entry name" value="Adenylosuccinate Synthetase, subunit A, domain 2"/>
    <property type="match status" value="1"/>
</dbReference>
<dbReference type="InterPro" id="IPR033128">
    <property type="entry name" value="Adenylosuccin_syn_Lys_AS"/>
</dbReference>
<reference evidence="13" key="2">
    <citation type="submission" date="2025-09" db="UniProtKB">
        <authorList>
            <consortium name="Ensembl"/>
        </authorList>
    </citation>
    <scope>IDENTIFICATION</scope>
</reference>
<dbReference type="OMA" id="GVPFKWI"/>
<dbReference type="InterPro" id="IPR042110">
    <property type="entry name" value="Adenylosuccinate_synth_dom2"/>
</dbReference>
<dbReference type="AlphaFoldDB" id="A0A3B3CGV0"/>
<dbReference type="PaxDb" id="30732-ENSOMEP00000016806"/>
<dbReference type="InterPro" id="IPR001114">
    <property type="entry name" value="Adenylosuccinate_synthetase"/>
</dbReference>
<feature type="binding site" evidence="9">
    <location>
        <position position="69"/>
    </location>
    <ligand>
        <name>Mg(2+)</name>
        <dbReference type="ChEBI" id="CHEBI:18420"/>
    </ligand>
</feature>
<comment type="catalytic activity">
    <reaction evidence="8 9 11">
        <text>IMP + L-aspartate + GTP = N(6)-(1,2-dicarboxyethyl)-AMP + GDP + phosphate + 2 H(+)</text>
        <dbReference type="Rhea" id="RHEA:15753"/>
        <dbReference type="ChEBI" id="CHEBI:15378"/>
        <dbReference type="ChEBI" id="CHEBI:29991"/>
        <dbReference type="ChEBI" id="CHEBI:37565"/>
        <dbReference type="ChEBI" id="CHEBI:43474"/>
        <dbReference type="ChEBI" id="CHEBI:57567"/>
        <dbReference type="ChEBI" id="CHEBI:58053"/>
        <dbReference type="ChEBI" id="CHEBI:58189"/>
        <dbReference type="EC" id="6.3.4.4"/>
    </reaction>
</comment>
<comment type="cofactor">
    <cofactor evidence="9">
        <name>Mg(2+)</name>
        <dbReference type="ChEBI" id="CHEBI:18420"/>
    </cofactor>
    <text evidence="9">Binds 1 Mg(2+) ion per subunit.</text>
</comment>